<feature type="compositionally biased region" description="Polar residues" evidence="1">
    <location>
        <begin position="302"/>
        <end position="312"/>
    </location>
</feature>
<dbReference type="OrthoDB" id="5840954at2759"/>
<dbReference type="EMBL" id="CAJGYM010000003">
    <property type="protein sequence ID" value="CAD6185685.1"/>
    <property type="molecule type" value="Genomic_DNA"/>
</dbReference>
<feature type="region of interest" description="Disordered" evidence="1">
    <location>
        <begin position="274"/>
        <end position="321"/>
    </location>
</feature>
<proteinExistence type="predicted"/>
<dbReference type="Proteomes" id="UP000835052">
    <property type="component" value="Unassembled WGS sequence"/>
</dbReference>
<comment type="caution">
    <text evidence="2">The sequence shown here is derived from an EMBL/GenBank/DDBJ whole genome shotgun (WGS) entry which is preliminary data.</text>
</comment>
<protein>
    <submittedName>
        <fullName evidence="2">Uncharacterized protein</fullName>
    </submittedName>
</protein>
<reference evidence="2" key="1">
    <citation type="submission" date="2020-10" db="EMBL/GenBank/DDBJ databases">
        <authorList>
            <person name="Kikuchi T."/>
        </authorList>
    </citation>
    <scope>NUCLEOTIDE SEQUENCE</scope>
    <source>
        <strain evidence="2">NKZ352</strain>
    </source>
</reference>
<sequence>MVRPDSYPSTHIRPHFTHAATVERRFRCQSVYVMTGKVLQGAYSSDSFNQQRYDQRETGNSSLFGEKMDAELPESRYYVQEPRVKRAHQDDEQDMEYAPRAKRRFDKISARLENFSISNDRVTPLQTFDSSSDDEMEEILPEESNNIASSSVEECVEPLILEPEEDEPPKKLRLDERLQMYLEMARNNHLDFIPKSAKTRGDELVVWRAPVTINPFDDPTMSGRIRELTEEEEQDVFEEMKHRQLLFDGMTSEEPSDNGNCIVDCDASSVASSTEGSFVDLDSPLPSPPNIVEVTEERRDLSSPTSLTNGSVSDEEMMDFD</sequence>
<dbReference type="AlphaFoldDB" id="A0A8S1GQ00"/>
<evidence type="ECO:0000313" key="2">
    <source>
        <dbReference type="EMBL" id="CAD6185685.1"/>
    </source>
</evidence>
<keyword evidence="3" id="KW-1185">Reference proteome</keyword>
<gene>
    <name evidence="2" type="ORF">CAUJ_LOCUS1604</name>
</gene>
<evidence type="ECO:0000256" key="1">
    <source>
        <dbReference type="SAM" id="MobiDB-lite"/>
    </source>
</evidence>
<evidence type="ECO:0000313" key="3">
    <source>
        <dbReference type="Proteomes" id="UP000835052"/>
    </source>
</evidence>
<accession>A0A8S1GQ00</accession>
<organism evidence="2 3">
    <name type="scientific">Caenorhabditis auriculariae</name>
    <dbReference type="NCBI Taxonomy" id="2777116"/>
    <lineage>
        <taxon>Eukaryota</taxon>
        <taxon>Metazoa</taxon>
        <taxon>Ecdysozoa</taxon>
        <taxon>Nematoda</taxon>
        <taxon>Chromadorea</taxon>
        <taxon>Rhabditida</taxon>
        <taxon>Rhabditina</taxon>
        <taxon>Rhabditomorpha</taxon>
        <taxon>Rhabditoidea</taxon>
        <taxon>Rhabditidae</taxon>
        <taxon>Peloderinae</taxon>
        <taxon>Caenorhabditis</taxon>
    </lineage>
</organism>
<name>A0A8S1GQ00_9PELO</name>